<comment type="caution">
    <text evidence="2">The sequence shown here is derived from an EMBL/GenBank/DDBJ whole genome shotgun (WGS) entry which is preliminary data.</text>
</comment>
<dbReference type="GO" id="GO:0003964">
    <property type="term" value="F:RNA-directed DNA polymerase activity"/>
    <property type="evidence" value="ECO:0007669"/>
    <property type="project" value="UniProtKB-KW"/>
</dbReference>
<keyword evidence="2" id="KW-0808">Transferase</keyword>
<dbReference type="CDD" id="cd01650">
    <property type="entry name" value="RT_nLTR_like"/>
    <property type="match status" value="1"/>
</dbReference>
<dbReference type="PANTHER" id="PTHR33116:SF78">
    <property type="entry name" value="OS12G0587133 PROTEIN"/>
    <property type="match status" value="1"/>
</dbReference>
<keyword evidence="3" id="KW-1185">Reference proteome</keyword>
<gene>
    <name evidence="2" type="ORF">Tco_1131940</name>
</gene>
<dbReference type="Gene3D" id="3.60.10.10">
    <property type="entry name" value="Endonuclease/exonuclease/phosphatase"/>
    <property type="match status" value="1"/>
</dbReference>
<evidence type="ECO:0000313" key="3">
    <source>
        <dbReference type="Proteomes" id="UP001151760"/>
    </source>
</evidence>
<accession>A0ABQ5JB47</accession>
<dbReference type="SUPFAM" id="SSF56219">
    <property type="entry name" value="DNase I-like"/>
    <property type="match status" value="1"/>
</dbReference>
<dbReference type="SUPFAM" id="SSF56672">
    <property type="entry name" value="DNA/RNA polymerases"/>
    <property type="match status" value="1"/>
</dbReference>
<dbReference type="InterPro" id="IPR000477">
    <property type="entry name" value="RT_dom"/>
</dbReference>
<dbReference type="InterPro" id="IPR043502">
    <property type="entry name" value="DNA/RNA_pol_sf"/>
</dbReference>
<dbReference type="InterPro" id="IPR036691">
    <property type="entry name" value="Endo/exonu/phosph_ase_sf"/>
</dbReference>
<protein>
    <submittedName>
        <fullName evidence="2">RNA-directed DNA polymerase, eukaryota</fullName>
    </submittedName>
</protein>
<keyword evidence="2" id="KW-0695">RNA-directed DNA polymerase</keyword>
<name>A0ABQ5JB47_9ASTR</name>
<sequence>MGSIDLSSVRSCWGNSNFDYVHSDSVGNSGGILCIWDPNSFRRSSFTRSDYFVIVRGVWLKSGIDLMIVVVYAPQEAKEKRMLWDYLAHVSNQWVGKLVMMGDFNEVRYKSDRYGSNFNAHDAEIFNSFIYNAGLDEVPLGGSAYTWCLKSASKMSKLDRFFVSENLLSMCPNITAITLERFISDHRPILLREVRYDYGLIPFRFYRYWLEFHGFDKMVRDSWNVAPVNKKNAIRNFMGKLKFLKDRIRSWLSIHRSNSRGEIYFLKEELRSCDEIIDKGDCSNEVVHKRTKILNKIHQVNNIQASEIAQKAKIKWAIEGDENVKFFHGMLNKKRNQSNIRGIMVNGTWVDDPVQVKREFFEHFRGRFDKPSVNRACIDTPFPVSLSIDQKEDMERRISKEEVKRAVWDCGVDKSPGPDGFSFSFYRHFWPVIEKDVFEAVDYFFMYGEIPNGCNSNFIALIPKILDANMVKDFRPISLIGSLYKIIAKILANRLVGVLGDLVNEVQSAFVADRQILDGPFILDEVLQWCRRKKKHALIFKVDFEKAFDSVRWDFVDDVLNKFGFGERWRTWIQSCLRSSRGSILVNGSPTEEFQFFRGLKQGDPLSPFLFILIMESLHISFQRVVDAGLFTGIKINSMVNLSHLFYADDAIFLGQWSELNIDSLVRVLDCFFRASGLRINMCKSKIMGVNVEDGMVKNAASKLGCLVLKTPFTYLGTKVGGNMSRKQAWKEVVDKVLSRLSRWKMKLLSIGGRLTLLKSVLGSMPIFHMSIFKVPSSILKSLERPKVKKSSQTLKAQG</sequence>
<dbReference type="PROSITE" id="PS50878">
    <property type="entry name" value="RT_POL"/>
    <property type="match status" value="1"/>
</dbReference>
<dbReference type="Proteomes" id="UP001151760">
    <property type="component" value="Unassembled WGS sequence"/>
</dbReference>
<evidence type="ECO:0000259" key="1">
    <source>
        <dbReference type="PROSITE" id="PS50878"/>
    </source>
</evidence>
<reference evidence="2" key="1">
    <citation type="journal article" date="2022" name="Int. J. Mol. Sci.">
        <title>Draft Genome of Tanacetum Coccineum: Genomic Comparison of Closely Related Tanacetum-Family Plants.</title>
        <authorList>
            <person name="Yamashiro T."/>
            <person name="Shiraishi A."/>
            <person name="Nakayama K."/>
            <person name="Satake H."/>
        </authorList>
    </citation>
    <scope>NUCLEOTIDE SEQUENCE</scope>
</reference>
<proteinExistence type="predicted"/>
<dbReference type="PANTHER" id="PTHR33116">
    <property type="entry name" value="REVERSE TRANSCRIPTASE ZINC-BINDING DOMAIN-CONTAINING PROTEIN-RELATED-RELATED"/>
    <property type="match status" value="1"/>
</dbReference>
<reference evidence="2" key="2">
    <citation type="submission" date="2022-01" db="EMBL/GenBank/DDBJ databases">
        <authorList>
            <person name="Yamashiro T."/>
            <person name="Shiraishi A."/>
            <person name="Satake H."/>
            <person name="Nakayama K."/>
        </authorList>
    </citation>
    <scope>NUCLEOTIDE SEQUENCE</scope>
</reference>
<feature type="domain" description="Reverse transcriptase" evidence="1">
    <location>
        <begin position="443"/>
        <end position="720"/>
    </location>
</feature>
<dbReference type="Pfam" id="PF00078">
    <property type="entry name" value="RVT_1"/>
    <property type="match status" value="1"/>
</dbReference>
<organism evidence="2 3">
    <name type="scientific">Tanacetum coccineum</name>
    <dbReference type="NCBI Taxonomy" id="301880"/>
    <lineage>
        <taxon>Eukaryota</taxon>
        <taxon>Viridiplantae</taxon>
        <taxon>Streptophyta</taxon>
        <taxon>Embryophyta</taxon>
        <taxon>Tracheophyta</taxon>
        <taxon>Spermatophyta</taxon>
        <taxon>Magnoliopsida</taxon>
        <taxon>eudicotyledons</taxon>
        <taxon>Gunneridae</taxon>
        <taxon>Pentapetalae</taxon>
        <taxon>asterids</taxon>
        <taxon>campanulids</taxon>
        <taxon>Asterales</taxon>
        <taxon>Asteraceae</taxon>
        <taxon>Asteroideae</taxon>
        <taxon>Anthemideae</taxon>
        <taxon>Anthemidinae</taxon>
        <taxon>Tanacetum</taxon>
    </lineage>
</organism>
<evidence type="ECO:0000313" key="2">
    <source>
        <dbReference type="EMBL" id="GJU09544.1"/>
    </source>
</evidence>
<keyword evidence="2" id="KW-0548">Nucleotidyltransferase</keyword>
<dbReference type="EMBL" id="BQNB010021737">
    <property type="protein sequence ID" value="GJU09544.1"/>
    <property type="molecule type" value="Genomic_DNA"/>
</dbReference>